<gene>
    <name evidence="2" type="ORF">OL599_10245</name>
</gene>
<dbReference type="Proteomes" id="UP001165679">
    <property type="component" value="Unassembled WGS sequence"/>
</dbReference>
<dbReference type="AlphaFoldDB" id="A0AA41YR38"/>
<accession>A0AA41YR38</accession>
<reference evidence="2" key="1">
    <citation type="submission" date="2022-09" db="EMBL/GenBank/DDBJ databases">
        <title>Rhodovastum sp. nov. RN2-1 isolated from soil in Seongnam, South Korea.</title>
        <authorList>
            <person name="Le N.T."/>
        </authorList>
    </citation>
    <scope>NUCLEOTIDE SEQUENCE</scope>
    <source>
        <strain evidence="2">RN2-1</strain>
    </source>
</reference>
<comment type="caution">
    <text evidence="2">The sequence shown here is derived from an EMBL/GenBank/DDBJ whole genome shotgun (WGS) entry which is preliminary data.</text>
</comment>
<dbReference type="EMBL" id="JAPDNT010000006">
    <property type="protein sequence ID" value="MCW3474955.1"/>
    <property type="molecule type" value="Genomic_DNA"/>
</dbReference>
<evidence type="ECO:0000313" key="2">
    <source>
        <dbReference type="EMBL" id="MCW3474955.1"/>
    </source>
</evidence>
<evidence type="ECO:0000256" key="1">
    <source>
        <dbReference type="SAM" id="Phobius"/>
    </source>
</evidence>
<organism evidence="2 3">
    <name type="scientific">Limobrevibacterium gyesilva</name>
    <dbReference type="NCBI Taxonomy" id="2991712"/>
    <lineage>
        <taxon>Bacteria</taxon>
        <taxon>Pseudomonadati</taxon>
        <taxon>Pseudomonadota</taxon>
        <taxon>Alphaproteobacteria</taxon>
        <taxon>Acetobacterales</taxon>
        <taxon>Acetobacteraceae</taxon>
        <taxon>Limobrevibacterium</taxon>
    </lineage>
</organism>
<feature type="transmembrane region" description="Helical" evidence="1">
    <location>
        <begin position="26"/>
        <end position="45"/>
    </location>
</feature>
<proteinExistence type="predicted"/>
<name>A0AA41YR38_9PROT</name>
<keyword evidence="1" id="KW-1133">Transmembrane helix</keyword>
<evidence type="ECO:0000313" key="3">
    <source>
        <dbReference type="Proteomes" id="UP001165679"/>
    </source>
</evidence>
<keyword evidence="3" id="KW-1185">Reference proteome</keyword>
<sequence length="46" mass="5088">MTYMPVQPEVREDPQQTPDELRRRRIARRLGLGAVATVALLVGVGA</sequence>
<reference evidence="2" key="2">
    <citation type="submission" date="2022-10" db="EMBL/GenBank/DDBJ databases">
        <authorList>
            <person name="Trinh H.N."/>
        </authorList>
    </citation>
    <scope>NUCLEOTIDE SEQUENCE</scope>
    <source>
        <strain evidence="2">RN2-1</strain>
    </source>
</reference>
<dbReference type="RefSeq" id="WP_264713629.1">
    <property type="nucleotide sequence ID" value="NZ_JAPDNT010000006.1"/>
</dbReference>
<keyword evidence="1" id="KW-0472">Membrane</keyword>
<keyword evidence="1" id="KW-0812">Transmembrane</keyword>
<protein>
    <submittedName>
        <fullName evidence="2">Uncharacterized protein</fullName>
    </submittedName>
</protein>